<dbReference type="PANTHER" id="PTHR43098">
    <property type="entry name" value="L-ORNITHINE N(5)-MONOOXYGENASE-RELATED"/>
    <property type="match status" value="1"/>
</dbReference>
<comment type="similarity">
    <text evidence="2">Belongs to the FAD-binding monooxygenase family.</text>
</comment>
<evidence type="ECO:0000256" key="7">
    <source>
        <dbReference type="ARBA" id="ARBA00023033"/>
    </source>
</evidence>
<dbReference type="InterPro" id="IPR036188">
    <property type="entry name" value="FAD/NAD-bd_sf"/>
</dbReference>
<feature type="domain" description="FAD/NAD(P)-binding" evidence="8">
    <location>
        <begin position="9"/>
        <end position="232"/>
    </location>
</feature>
<reference evidence="9 10" key="1">
    <citation type="submission" date="2016-06" db="EMBL/GenBank/DDBJ databases">
        <title>Evolution of pathogenesis and genome organization in the Tremellales.</title>
        <authorList>
            <person name="Cuomo C."/>
            <person name="Litvintseva A."/>
            <person name="Heitman J."/>
            <person name="Chen Y."/>
            <person name="Sun S."/>
            <person name="Springer D."/>
            <person name="Dromer F."/>
            <person name="Young S."/>
            <person name="Zeng Q."/>
            <person name="Chapman S."/>
            <person name="Gujja S."/>
            <person name="Saif S."/>
            <person name="Birren B."/>
        </authorList>
    </citation>
    <scope>NUCLEOTIDE SEQUENCE [LARGE SCALE GENOMIC DNA]</scope>
    <source>
        <strain evidence="9 10">ATCC 28783</strain>
    </source>
</reference>
<dbReference type="PRINTS" id="PR00411">
    <property type="entry name" value="PNDRDTASEI"/>
</dbReference>
<comment type="caution">
    <text evidence="9">The sequence shown here is derived from an EMBL/GenBank/DDBJ whole genome shotgun (WGS) entry which is preliminary data.</text>
</comment>
<proteinExistence type="inferred from homology"/>
<evidence type="ECO:0000313" key="10">
    <source>
        <dbReference type="Proteomes" id="UP000289152"/>
    </source>
</evidence>
<dbReference type="SUPFAM" id="SSF51905">
    <property type="entry name" value="FAD/NAD(P)-binding domain"/>
    <property type="match status" value="3"/>
</dbReference>
<keyword evidence="4" id="KW-0274">FAD</keyword>
<dbReference type="InParanoid" id="A0A4Q1BGD0"/>
<dbReference type="Pfam" id="PF07992">
    <property type="entry name" value="Pyr_redox_2"/>
    <property type="match status" value="1"/>
</dbReference>
<dbReference type="VEuPathDB" id="FungiDB:TREMEDRAFT_26263"/>
<dbReference type="PANTHER" id="PTHR43098:SF3">
    <property type="entry name" value="L-ORNITHINE N(5)-MONOOXYGENASE-RELATED"/>
    <property type="match status" value="1"/>
</dbReference>
<dbReference type="InterPro" id="IPR050775">
    <property type="entry name" value="FAD-binding_Monooxygenases"/>
</dbReference>
<protein>
    <recommendedName>
        <fullName evidence="8">FAD/NAD(P)-binding domain-containing protein</fullName>
    </recommendedName>
</protein>
<keyword evidence="6" id="KW-0560">Oxidoreductase</keyword>
<keyword evidence="3" id="KW-0285">Flavoprotein</keyword>
<evidence type="ECO:0000256" key="6">
    <source>
        <dbReference type="ARBA" id="ARBA00023002"/>
    </source>
</evidence>
<dbReference type="GO" id="GO:0004497">
    <property type="term" value="F:monooxygenase activity"/>
    <property type="evidence" value="ECO:0007669"/>
    <property type="project" value="UniProtKB-KW"/>
</dbReference>
<name>A0A4Q1BGD0_TREME</name>
<keyword evidence="7" id="KW-0503">Monooxygenase</keyword>
<dbReference type="Gene3D" id="3.50.50.60">
    <property type="entry name" value="FAD/NAD(P)-binding domain"/>
    <property type="match status" value="2"/>
</dbReference>
<dbReference type="EMBL" id="SDIL01000095">
    <property type="protein sequence ID" value="RXK36501.1"/>
    <property type="molecule type" value="Genomic_DNA"/>
</dbReference>
<keyword evidence="5" id="KW-0521">NADP</keyword>
<dbReference type="OrthoDB" id="66881at2759"/>
<evidence type="ECO:0000256" key="4">
    <source>
        <dbReference type="ARBA" id="ARBA00022827"/>
    </source>
</evidence>
<organism evidence="9 10">
    <name type="scientific">Tremella mesenterica</name>
    <name type="common">Jelly fungus</name>
    <dbReference type="NCBI Taxonomy" id="5217"/>
    <lineage>
        <taxon>Eukaryota</taxon>
        <taxon>Fungi</taxon>
        <taxon>Dikarya</taxon>
        <taxon>Basidiomycota</taxon>
        <taxon>Agaricomycotina</taxon>
        <taxon>Tremellomycetes</taxon>
        <taxon>Tremellales</taxon>
        <taxon>Tremellaceae</taxon>
        <taxon>Tremella</taxon>
    </lineage>
</organism>
<evidence type="ECO:0000256" key="3">
    <source>
        <dbReference type="ARBA" id="ARBA00022630"/>
    </source>
</evidence>
<accession>A0A4Q1BGD0</accession>
<dbReference type="AlphaFoldDB" id="A0A4Q1BGD0"/>
<evidence type="ECO:0000256" key="1">
    <source>
        <dbReference type="ARBA" id="ARBA00001974"/>
    </source>
</evidence>
<evidence type="ECO:0000259" key="8">
    <source>
        <dbReference type="Pfam" id="PF07992"/>
    </source>
</evidence>
<evidence type="ECO:0000256" key="2">
    <source>
        <dbReference type="ARBA" id="ARBA00010139"/>
    </source>
</evidence>
<evidence type="ECO:0000313" key="9">
    <source>
        <dbReference type="EMBL" id="RXK36501.1"/>
    </source>
</evidence>
<dbReference type="Proteomes" id="UP000289152">
    <property type="component" value="Unassembled WGS sequence"/>
</dbReference>
<keyword evidence="10" id="KW-1185">Reference proteome</keyword>
<gene>
    <name evidence="9" type="ORF">M231_06222</name>
</gene>
<sequence length="550" mass="63246">MTDEEVKMYDVVLVGAGFGSIYALNRLRKLNLKCIILEKAPRSGGVWYWNCYPGARVDTPEPVYQIPDPELWEGFDFRERYPGRDELCRYFDHVDSKLNFSKDTWYGSKVIGAKWDNEACFWEVKYVRQDKEGGLTEGKVKGRWFIAGIGLSGEIYKPKIEGMELFKGQLVHSAEWPQTGIDLKDKRVAVIGTGASGVQIIQEIAPITSQLTVYQRTPNFCLPMVQRSLSPSENQKKKLDGTYQTAFNKTLTTFAGFPYDFLPQSLFSESFEKREELFQSLMEEGGFGLWLNNYHDVYSDEKANEIVYEFWRDTIRKRIQDENLKEKLAPMKQPHPFGTKRPSLEINYYECFNLPHVDLIDLNENPILKFTQEGIITKDDEKKFDLIILATGFNALTKGMENMNVKNHQDKSISDHWSEGVKTTLGMMVNGFPNLFMIYGPQAPSAFGNGPISASIQGDWLGKVFEMVKEKRIVKWETQKEEEEKWTLECREVWGKSLFPNAKSWYQGSNIPGKRVEALNYIGGIPRYIEALDKSLEDGLKAWDIKYGYS</sequence>
<evidence type="ECO:0000256" key="5">
    <source>
        <dbReference type="ARBA" id="ARBA00022857"/>
    </source>
</evidence>
<dbReference type="InterPro" id="IPR023753">
    <property type="entry name" value="FAD/NAD-binding_dom"/>
</dbReference>
<comment type="cofactor">
    <cofactor evidence="1">
        <name>FAD</name>
        <dbReference type="ChEBI" id="CHEBI:57692"/>
    </cofactor>
</comment>